<evidence type="ECO:0000256" key="1">
    <source>
        <dbReference type="SAM" id="MobiDB-lite"/>
    </source>
</evidence>
<organism evidence="2 3">
    <name type="scientific">Punica granatum</name>
    <name type="common">Pomegranate</name>
    <dbReference type="NCBI Taxonomy" id="22663"/>
    <lineage>
        <taxon>Eukaryota</taxon>
        <taxon>Viridiplantae</taxon>
        <taxon>Streptophyta</taxon>
        <taxon>Embryophyta</taxon>
        <taxon>Tracheophyta</taxon>
        <taxon>Spermatophyta</taxon>
        <taxon>Magnoliopsida</taxon>
        <taxon>eudicotyledons</taxon>
        <taxon>Gunneridae</taxon>
        <taxon>Pentapetalae</taxon>
        <taxon>rosids</taxon>
        <taxon>malvids</taxon>
        <taxon>Myrtales</taxon>
        <taxon>Lythraceae</taxon>
        <taxon>Punica</taxon>
    </lineage>
</organism>
<gene>
    <name evidence="2" type="ORF">CDL15_Pgr002673</name>
</gene>
<protein>
    <submittedName>
        <fullName evidence="2">Uncharacterized protein</fullName>
    </submittedName>
</protein>
<evidence type="ECO:0000313" key="2">
    <source>
        <dbReference type="EMBL" id="OWM77033.1"/>
    </source>
</evidence>
<reference evidence="3" key="1">
    <citation type="journal article" date="2017" name="Plant J.">
        <title>The pomegranate (Punica granatum L.) genome and the genomics of punicalagin biosynthesis.</title>
        <authorList>
            <person name="Qin G."/>
            <person name="Xu C."/>
            <person name="Ming R."/>
            <person name="Tang H."/>
            <person name="Guyot R."/>
            <person name="Kramer E.M."/>
            <person name="Hu Y."/>
            <person name="Yi X."/>
            <person name="Qi Y."/>
            <person name="Xu X."/>
            <person name="Gao Z."/>
            <person name="Pan H."/>
            <person name="Jian J."/>
            <person name="Tian Y."/>
            <person name="Yue Z."/>
            <person name="Xu Y."/>
        </authorList>
    </citation>
    <scope>NUCLEOTIDE SEQUENCE [LARGE SCALE GENOMIC DNA]</scope>
    <source>
        <strain evidence="3">cv. Dabenzi</strain>
    </source>
</reference>
<feature type="compositionally biased region" description="Low complexity" evidence="1">
    <location>
        <begin position="94"/>
        <end position="106"/>
    </location>
</feature>
<feature type="compositionally biased region" description="Basic and acidic residues" evidence="1">
    <location>
        <begin position="55"/>
        <end position="71"/>
    </location>
</feature>
<comment type="caution">
    <text evidence="2">The sequence shown here is derived from an EMBL/GenBank/DDBJ whole genome shotgun (WGS) entry which is preliminary data.</text>
</comment>
<proteinExistence type="predicted"/>
<evidence type="ECO:0000313" key="3">
    <source>
        <dbReference type="Proteomes" id="UP000197138"/>
    </source>
</evidence>
<sequence>MQPKRGKLSAPHFGPPASHTGIPDQSSGRYSSSGNQRRIGGHGVMNNGRRAGSLRKAEESSQKNERTKNPENDGAGTVALLIIESPKHRKSSRPPQNGPTGTQGPPRSGNKLQMTFRSSTGFPEGRFSGHERLPESLRGTPMENRDHNDPQASQDIQGTLRESRSQVPRSPRANGPRPGTTSQRSPWGKRATETNAEMYKEQLGAGGH</sequence>
<dbReference type="Proteomes" id="UP000197138">
    <property type="component" value="Unassembled WGS sequence"/>
</dbReference>
<accession>A0A218WWN5</accession>
<dbReference type="AlphaFoldDB" id="A0A218WWN5"/>
<dbReference type="EMBL" id="MTKT01002886">
    <property type="protein sequence ID" value="OWM77033.1"/>
    <property type="molecule type" value="Genomic_DNA"/>
</dbReference>
<feature type="compositionally biased region" description="Polar residues" evidence="1">
    <location>
        <begin position="23"/>
        <end position="36"/>
    </location>
</feature>
<feature type="compositionally biased region" description="Polar residues" evidence="1">
    <location>
        <begin position="110"/>
        <end position="121"/>
    </location>
</feature>
<feature type="region of interest" description="Disordered" evidence="1">
    <location>
        <begin position="1"/>
        <end position="208"/>
    </location>
</feature>
<name>A0A218WWN5_PUNGR</name>